<organism evidence="1">
    <name type="scientific">Zooxanthella nutricula</name>
    <dbReference type="NCBI Taxonomy" id="1333877"/>
    <lineage>
        <taxon>Eukaryota</taxon>
        <taxon>Sar</taxon>
        <taxon>Alveolata</taxon>
        <taxon>Dinophyceae</taxon>
        <taxon>Peridiniales</taxon>
        <taxon>Peridiniales incertae sedis</taxon>
        <taxon>Zooxanthella</taxon>
    </lineage>
</organism>
<name>A0A7S2PTN4_9DINO</name>
<evidence type="ECO:0000313" key="1">
    <source>
        <dbReference type="EMBL" id="CAD9616917.1"/>
    </source>
</evidence>
<dbReference type="EMBL" id="HBGW01067848">
    <property type="protein sequence ID" value="CAD9616917.1"/>
    <property type="molecule type" value="Transcribed_RNA"/>
</dbReference>
<reference evidence="1" key="1">
    <citation type="submission" date="2021-01" db="EMBL/GenBank/DDBJ databases">
        <authorList>
            <person name="Corre E."/>
            <person name="Pelletier E."/>
            <person name="Niang G."/>
            <person name="Scheremetjew M."/>
            <person name="Finn R."/>
            <person name="Kale V."/>
            <person name="Holt S."/>
            <person name="Cochrane G."/>
            <person name="Meng A."/>
            <person name="Brown T."/>
            <person name="Cohen L."/>
        </authorList>
    </citation>
    <scope>NUCLEOTIDE SEQUENCE</scope>
    <source>
        <strain evidence="1">RCC3387</strain>
    </source>
</reference>
<accession>A0A7S2PTN4</accession>
<protein>
    <submittedName>
        <fullName evidence="1">Uncharacterized protein</fullName>
    </submittedName>
</protein>
<dbReference type="AlphaFoldDB" id="A0A7S2PTN4"/>
<sequence>MAAARSAPPCRVRDVDLLGCWIDNTGNTILVTPCGQRGGLLTARFMHPPREDFCLDLRRVASSATWHCGSASLDLDLSAPQRLRWVFSGGGVSIWTWKAFTLPALKAHGIPMSTLQESPDLEGADSQCEWVPVCIMLGADESPDFMSRQDIGVSQAWSTDSGSYSG</sequence>
<proteinExistence type="predicted"/>
<gene>
    <name evidence="1" type="ORF">BRAN1462_LOCUS43225</name>
</gene>